<sequence>MIGKRKIIQVTTGRYTTALCNDGTLWQFNLKKQEWNQYPAIPRDETEDGYEKYLNACIEKLVWKERIQGLEEKEKKQLMKYIEERREYELAIRVL</sequence>
<gene>
    <name evidence="1" type="ORF">BKK51_09225</name>
</gene>
<evidence type="ECO:0000313" key="2">
    <source>
        <dbReference type="Proteomes" id="UP000188728"/>
    </source>
</evidence>
<organism evidence="1 2">
    <name type="scientific">Rodentibacter trehalosifermentans</name>
    <dbReference type="NCBI Taxonomy" id="1908263"/>
    <lineage>
        <taxon>Bacteria</taxon>
        <taxon>Pseudomonadati</taxon>
        <taxon>Pseudomonadota</taxon>
        <taxon>Gammaproteobacteria</taxon>
        <taxon>Pasteurellales</taxon>
        <taxon>Pasteurellaceae</taxon>
        <taxon>Rodentibacter</taxon>
    </lineage>
</organism>
<dbReference type="Proteomes" id="UP000188728">
    <property type="component" value="Unassembled WGS sequence"/>
</dbReference>
<name>A0A1V3IPT7_9PAST</name>
<protein>
    <submittedName>
        <fullName evidence="1">Uncharacterized protein</fullName>
    </submittedName>
</protein>
<comment type="caution">
    <text evidence="1">The sequence shown here is derived from an EMBL/GenBank/DDBJ whole genome shotgun (WGS) entry which is preliminary data.</text>
</comment>
<reference evidence="1 2" key="1">
    <citation type="submission" date="2016-10" db="EMBL/GenBank/DDBJ databases">
        <title>Rodentibacter gen. nov. and new species.</title>
        <authorList>
            <person name="Christensen H."/>
        </authorList>
    </citation>
    <scope>NUCLEOTIDE SEQUENCE [LARGE SCALE GENOMIC DNA]</scope>
    <source>
        <strain evidence="1 2">H1983213011</strain>
    </source>
</reference>
<evidence type="ECO:0000313" key="1">
    <source>
        <dbReference type="EMBL" id="OOF44275.1"/>
    </source>
</evidence>
<accession>A0A1V3IPT7</accession>
<proteinExistence type="predicted"/>
<dbReference type="EMBL" id="MLHK01000055">
    <property type="protein sequence ID" value="OOF44275.1"/>
    <property type="molecule type" value="Genomic_DNA"/>
</dbReference>
<dbReference type="AlphaFoldDB" id="A0A1V3IPT7"/>
<dbReference type="RefSeq" id="WP_077474383.1">
    <property type="nucleotide sequence ID" value="NZ_MLHK01000055.1"/>
</dbReference>